<protein>
    <recommendedName>
        <fullName evidence="4">Transmembrane protein</fullName>
    </recommendedName>
</protein>
<keyword evidence="1" id="KW-0472">Membrane</keyword>
<sequence length="424" mass="47915">MESIKKYLFENIVTTVVNASTPDKLAVATLCALTCSGSLALIKLSRLDRWFELAEAHGEGILENIDNFYNAAEIPANNIVTLAEAEQILPLISSTVSFNSRLSSKMASNDANVIKLLRILINMARFETEMNMNLVPLEDFEIDNLFTKLVSSNLYLELVITVLLKTNMRSQAVKSIITLCLQPECPIPLLYNVSYIFGNIILAKRNTDIPKYLYEIGLQRLFDRLIEDGNDRDGCTSLGHATNIMAYSCQKYQDPSKYNTSIGSWLKHKLTVARSYAKISASIFFTFPASIVKSLDLVGLLMLVNPIHYHLAIPLWYISEDIINLRNLYLGFCHMNRTITKILFLGLAPSIAFSTVFLLLPKPIVFMLACTRILTFIHFVYLEKSQTNGKLHGKLYQSFKQLFKGTHPFDDPKYQNSLPSQINK</sequence>
<dbReference type="Proteomes" id="UP000007797">
    <property type="component" value="Unassembled WGS sequence"/>
</dbReference>
<organism evidence="2 3">
    <name type="scientific">Cavenderia fasciculata</name>
    <name type="common">Slime mold</name>
    <name type="synonym">Dictyostelium fasciculatum</name>
    <dbReference type="NCBI Taxonomy" id="261658"/>
    <lineage>
        <taxon>Eukaryota</taxon>
        <taxon>Amoebozoa</taxon>
        <taxon>Evosea</taxon>
        <taxon>Eumycetozoa</taxon>
        <taxon>Dictyostelia</taxon>
        <taxon>Acytosteliales</taxon>
        <taxon>Cavenderiaceae</taxon>
        <taxon>Cavenderia</taxon>
    </lineage>
</organism>
<feature type="transmembrane region" description="Helical" evidence="1">
    <location>
        <begin position="339"/>
        <end position="358"/>
    </location>
</feature>
<evidence type="ECO:0008006" key="4">
    <source>
        <dbReference type="Google" id="ProtNLM"/>
    </source>
</evidence>
<dbReference type="GeneID" id="14872759"/>
<evidence type="ECO:0000256" key="1">
    <source>
        <dbReference type="SAM" id="Phobius"/>
    </source>
</evidence>
<evidence type="ECO:0000313" key="2">
    <source>
        <dbReference type="EMBL" id="EGG20536.1"/>
    </source>
</evidence>
<evidence type="ECO:0000313" key="3">
    <source>
        <dbReference type="Proteomes" id="UP000007797"/>
    </source>
</evidence>
<dbReference type="KEGG" id="dfa:DFA_00397"/>
<reference evidence="3" key="1">
    <citation type="journal article" date="2011" name="Genome Res.">
        <title>Phylogeny-wide analysis of social amoeba genomes highlights ancient origins for complex intercellular communication.</title>
        <authorList>
            <person name="Heidel A.J."/>
            <person name="Lawal H.M."/>
            <person name="Felder M."/>
            <person name="Schilde C."/>
            <person name="Helps N.R."/>
            <person name="Tunggal B."/>
            <person name="Rivero F."/>
            <person name="John U."/>
            <person name="Schleicher M."/>
            <person name="Eichinger L."/>
            <person name="Platzer M."/>
            <person name="Noegel A.A."/>
            <person name="Schaap P."/>
            <person name="Gloeckner G."/>
        </authorList>
    </citation>
    <scope>NUCLEOTIDE SEQUENCE [LARGE SCALE GENOMIC DNA]</scope>
    <source>
        <strain evidence="3">SH3</strain>
    </source>
</reference>
<accession>F4PRN7</accession>
<dbReference type="EMBL" id="GL883010">
    <property type="protein sequence ID" value="EGG20536.1"/>
    <property type="molecule type" value="Genomic_DNA"/>
</dbReference>
<keyword evidence="1" id="KW-0812">Transmembrane</keyword>
<name>F4PRN7_CACFS</name>
<dbReference type="AlphaFoldDB" id="F4PRN7"/>
<dbReference type="RefSeq" id="XP_004358386.1">
    <property type="nucleotide sequence ID" value="XM_004358329.1"/>
</dbReference>
<gene>
    <name evidence="2" type="ORF">DFA_00397</name>
</gene>
<keyword evidence="1" id="KW-1133">Transmembrane helix</keyword>
<feature type="transmembrane region" description="Helical" evidence="1">
    <location>
        <begin position="364"/>
        <end position="382"/>
    </location>
</feature>
<feature type="transmembrane region" description="Helical" evidence="1">
    <location>
        <begin position="298"/>
        <end position="318"/>
    </location>
</feature>
<proteinExistence type="predicted"/>
<keyword evidence="3" id="KW-1185">Reference proteome</keyword>